<evidence type="ECO:0000256" key="1">
    <source>
        <dbReference type="SAM" id="SignalP"/>
    </source>
</evidence>
<organism evidence="2 3">
    <name type="scientific">Rotaria magnacalcarata</name>
    <dbReference type="NCBI Taxonomy" id="392030"/>
    <lineage>
        <taxon>Eukaryota</taxon>
        <taxon>Metazoa</taxon>
        <taxon>Spiralia</taxon>
        <taxon>Gnathifera</taxon>
        <taxon>Rotifera</taxon>
        <taxon>Eurotatoria</taxon>
        <taxon>Bdelloidea</taxon>
        <taxon>Philodinida</taxon>
        <taxon>Philodinidae</taxon>
        <taxon>Rotaria</taxon>
    </lineage>
</organism>
<reference evidence="2" key="1">
    <citation type="submission" date="2021-02" db="EMBL/GenBank/DDBJ databases">
        <authorList>
            <person name="Nowell W R."/>
        </authorList>
    </citation>
    <scope>NUCLEOTIDE SEQUENCE</scope>
</reference>
<proteinExistence type="predicted"/>
<feature type="signal peptide" evidence="1">
    <location>
        <begin position="1"/>
        <end position="23"/>
    </location>
</feature>
<feature type="chain" id="PRO_5035801166" evidence="1">
    <location>
        <begin position="24"/>
        <end position="217"/>
    </location>
</feature>
<evidence type="ECO:0000313" key="3">
    <source>
        <dbReference type="Proteomes" id="UP000681720"/>
    </source>
</evidence>
<protein>
    <submittedName>
        <fullName evidence="2">Uncharacterized protein</fullName>
    </submittedName>
</protein>
<keyword evidence="1" id="KW-0732">Signal</keyword>
<evidence type="ECO:0000313" key="2">
    <source>
        <dbReference type="EMBL" id="CAF3800313.1"/>
    </source>
</evidence>
<dbReference type="Proteomes" id="UP000681720">
    <property type="component" value="Unassembled WGS sequence"/>
</dbReference>
<gene>
    <name evidence="2" type="ORF">GIL414_LOCUS1051</name>
</gene>
<dbReference type="EMBL" id="CAJOBJ010000157">
    <property type="protein sequence ID" value="CAF3800313.1"/>
    <property type="molecule type" value="Genomic_DNA"/>
</dbReference>
<comment type="caution">
    <text evidence="2">The sequence shown here is derived from an EMBL/GenBank/DDBJ whole genome shotgun (WGS) entry which is preliminary data.</text>
</comment>
<dbReference type="AlphaFoldDB" id="A0A8S2JB61"/>
<name>A0A8S2JB61_9BILA</name>
<sequence>MHLKLTIDIMFLVALASISSSSAATCKCSCCAGNSCTPIQQGNLSVGSCSSCKAECQSRYPSVCTNGSGVFVFACQDVNTNGGLSSAGSTPNWLGVFRADNTCSRTQCCCVGGRVHLTRADDKNIRMQVQYEGNCPPGVSGADQTFAMPSGFSVQQSFSGQIFAIQLSEDSRKITVANQAFPDCSGNAIRDSAVSASINMSFVIFLCSLVTVKHFAF</sequence>
<accession>A0A8S2JB61</accession>